<gene>
    <name evidence="3" type="ORF">HINF_LOCUS22048</name>
    <name evidence="2" type="ORF">HINF_LOCUS46164</name>
</gene>
<protein>
    <submittedName>
        <fullName evidence="3">Hypothetical_protein</fullName>
    </submittedName>
</protein>
<dbReference type="EMBL" id="CATOUU010000906">
    <property type="protein sequence ID" value="CAI9958519.1"/>
    <property type="molecule type" value="Genomic_DNA"/>
</dbReference>
<sequence length="228" mass="26640">MVVTYPNINFPLHKVDAQIIYCTNFIICCIYFNLQRETQKSDLIQYPIKGTGLFVQTCYKYADESMNYLDSLSLQFNDNQENPIIDLLGLFNKITMEGNTCQMEINLNNNQLIIKFEQKHIFEHYNQNQGQSLIQEGDTTKSGKQQTVFEVVDLAQKEVSVDPPNQKRQQKLPIDIDHKLIHSLKDKLPYKQLQKESDNKQCRNLTQHQFDQKPQQDEGSYSRIFLAP</sequence>
<proteinExistence type="predicted"/>
<accession>A0AA86QSM7</accession>
<evidence type="ECO:0000313" key="4">
    <source>
        <dbReference type="Proteomes" id="UP001642409"/>
    </source>
</evidence>
<dbReference type="EMBL" id="CAXDID020000061">
    <property type="protein sequence ID" value="CAL6010361.1"/>
    <property type="molecule type" value="Genomic_DNA"/>
</dbReference>
<organism evidence="2">
    <name type="scientific">Hexamita inflata</name>
    <dbReference type="NCBI Taxonomy" id="28002"/>
    <lineage>
        <taxon>Eukaryota</taxon>
        <taxon>Metamonada</taxon>
        <taxon>Diplomonadida</taxon>
        <taxon>Hexamitidae</taxon>
        <taxon>Hexamitinae</taxon>
        <taxon>Hexamita</taxon>
    </lineage>
</organism>
<evidence type="ECO:0000313" key="2">
    <source>
        <dbReference type="EMBL" id="CAI9958519.1"/>
    </source>
</evidence>
<dbReference type="Proteomes" id="UP001642409">
    <property type="component" value="Unassembled WGS sequence"/>
</dbReference>
<keyword evidence="4" id="KW-1185">Reference proteome</keyword>
<reference evidence="3 4" key="2">
    <citation type="submission" date="2024-07" db="EMBL/GenBank/DDBJ databases">
        <authorList>
            <person name="Akdeniz Z."/>
        </authorList>
    </citation>
    <scope>NUCLEOTIDE SEQUENCE [LARGE SCALE GENOMIC DNA]</scope>
</reference>
<name>A0AA86QSM7_9EUKA</name>
<feature type="region of interest" description="Disordered" evidence="1">
    <location>
        <begin position="208"/>
        <end position="228"/>
    </location>
</feature>
<comment type="caution">
    <text evidence="2">The sequence shown here is derived from an EMBL/GenBank/DDBJ whole genome shotgun (WGS) entry which is preliminary data.</text>
</comment>
<reference evidence="2" key="1">
    <citation type="submission" date="2023-06" db="EMBL/GenBank/DDBJ databases">
        <authorList>
            <person name="Kurt Z."/>
        </authorList>
    </citation>
    <scope>NUCLEOTIDE SEQUENCE</scope>
</reference>
<dbReference type="AlphaFoldDB" id="A0AA86QSM7"/>
<evidence type="ECO:0000313" key="3">
    <source>
        <dbReference type="EMBL" id="CAL6010361.1"/>
    </source>
</evidence>
<evidence type="ECO:0000256" key="1">
    <source>
        <dbReference type="SAM" id="MobiDB-lite"/>
    </source>
</evidence>